<keyword evidence="3" id="KW-0902">Two-component regulatory system</keyword>
<evidence type="ECO:0000259" key="5">
    <source>
        <dbReference type="Pfam" id="PF07730"/>
    </source>
</evidence>
<sequence length="140" mass="16151">MANHVRKRLYERVTERERIARDLHDTFLQGIQGLLLRFNTGTNLLTPNDPAQAIFEDALRQSDQVMLEGRELLLDLRSGITQENDLSRDFASFCEEFQQMHQAEYAVQGRRCRVSAKESVENRVDPYDPPGPQRTSKNSS</sequence>
<feature type="domain" description="Signal transduction histidine kinase subgroup 3 dimerisation and phosphoacceptor" evidence="5">
    <location>
        <begin position="15"/>
        <end position="78"/>
    </location>
</feature>
<feature type="region of interest" description="Disordered" evidence="4">
    <location>
        <begin position="118"/>
        <end position="140"/>
    </location>
</feature>
<dbReference type="InterPro" id="IPR050482">
    <property type="entry name" value="Sensor_HK_TwoCompSys"/>
</dbReference>
<dbReference type="GO" id="GO:0000155">
    <property type="term" value="F:phosphorelay sensor kinase activity"/>
    <property type="evidence" value="ECO:0007669"/>
    <property type="project" value="InterPro"/>
</dbReference>
<evidence type="ECO:0000313" key="7">
    <source>
        <dbReference type="Proteomes" id="UP000569092"/>
    </source>
</evidence>
<evidence type="ECO:0000256" key="3">
    <source>
        <dbReference type="ARBA" id="ARBA00023012"/>
    </source>
</evidence>
<dbReference type="PANTHER" id="PTHR24421:SF62">
    <property type="entry name" value="SENSORY TRANSDUCTION HISTIDINE KINASE"/>
    <property type="match status" value="1"/>
</dbReference>
<dbReference type="PANTHER" id="PTHR24421">
    <property type="entry name" value="NITRATE/NITRITE SENSOR PROTEIN NARX-RELATED"/>
    <property type="match status" value="1"/>
</dbReference>
<proteinExistence type="predicted"/>
<name>A0A7W8J5E6_9BACT</name>
<comment type="caution">
    <text evidence="6">The sequence shown here is derived from an EMBL/GenBank/DDBJ whole genome shotgun (WGS) entry which is preliminary data.</text>
</comment>
<evidence type="ECO:0000256" key="4">
    <source>
        <dbReference type="SAM" id="MobiDB-lite"/>
    </source>
</evidence>
<organism evidence="6 7">
    <name type="scientific">Tunturiibacter lichenicola</name>
    <dbReference type="NCBI Taxonomy" id="2051959"/>
    <lineage>
        <taxon>Bacteria</taxon>
        <taxon>Pseudomonadati</taxon>
        <taxon>Acidobacteriota</taxon>
        <taxon>Terriglobia</taxon>
        <taxon>Terriglobales</taxon>
        <taxon>Acidobacteriaceae</taxon>
        <taxon>Tunturiibacter</taxon>
    </lineage>
</organism>
<dbReference type="GO" id="GO:0046983">
    <property type="term" value="F:protein dimerization activity"/>
    <property type="evidence" value="ECO:0007669"/>
    <property type="project" value="InterPro"/>
</dbReference>
<gene>
    <name evidence="6" type="ORF">HDF10_000925</name>
</gene>
<dbReference type="AlphaFoldDB" id="A0A7W8J5E6"/>
<evidence type="ECO:0000256" key="1">
    <source>
        <dbReference type="ARBA" id="ARBA00022679"/>
    </source>
</evidence>
<dbReference type="InterPro" id="IPR011712">
    <property type="entry name" value="Sig_transdc_His_kin_sub3_dim/P"/>
</dbReference>
<dbReference type="Pfam" id="PF07730">
    <property type="entry name" value="HisKA_3"/>
    <property type="match status" value="1"/>
</dbReference>
<keyword evidence="1" id="KW-0808">Transferase</keyword>
<evidence type="ECO:0000313" key="6">
    <source>
        <dbReference type="EMBL" id="MBB5342975.1"/>
    </source>
</evidence>
<protein>
    <submittedName>
        <fullName evidence="6">Signal transduction histidine kinase</fullName>
    </submittedName>
</protein>
<dbReference type="EMBL" id="JACHDZ010000001">
    <property type="protein sequence ID" value="MBB5342975.1"/>
    <property type="molecule type" value="Genomic_DNA"/>
</dbReference>
<accession>A0A7W8J5E6</accession>
<keyword evidence="2 6" id="KW-0418">Kinase</keyword>
<dbReference type="Proteomes" id="UP000569092">
    <property type="component" value="Unassembled WGS sequence"/>
</dbReference>
<reference evidence="6 7" key="1">
    <citation type="submission" date="2020-08" db="EMBL/GenBank/DDBJ databases">
        <title>Genomic Encyclopedia of Type Strains, Phase IV (KMG-V): Genome sequencing to study the core and pangenomes of soil and plant-associated prokaryotes.</title>
        <authorList>
            <person name="Whitman W."/>
        </authorList>
    </citation>
    <scope>NUCLEOTIDE SEQUENCE [LARGE SCALE GENOMIC DNA]</scope>
    <source>
        <strain evidence="6 7">M8US30</strain>
    </source>
</reference>
<evidence type="ECO:0000256" key="2">
    <source>
        <dbReference type="ARBA" id="ARBA00022777"/>
    </source>
</evidence>
<dbReference type="GO" id="GO:0016020">
    <property type="term" value="C:membrane"/>
    <property type="evidence" value="ECO:0007669"/>
    <property type="project" value="InterPro"/>
</dbReference>
<dbReference type="Gene3D" id="6.10.250.2870">
    <property type="match status" value="1"/>
</dbReference>